<feature type="transmembrane region" description="Helical" evidence="2">
    <location>
        <begin position="64"/>
        <end position="85"/>
    </location>
</feature>
<keyword evidence="2" id="KW-1133">Transmembrane helix</keyword>
<evidence type="ECO:0000256" key="2">
    <source>
        <dbReference type="SAM" id="Phobius"/>
    </source>
</evidence>
<sequence>MADRRKTQKNHIRAARDWLGEAEHSLEHENDIQGDLKLMLARAELSQVKDSPRCAWLKCWAKRLLPPVVALLLVAAGIFASGRLAGDEVPPGPQSPAVDDIADPVTPPVVEEQPQQAAGEAATAPAKAEAGAREAEAPAATTAAPEEKAAVPAPAAVPDAQKQRLMQSAGKILRQQ</sequence>
<evidence type="ECO:0000313" key="3">
    <source>
        <dbReference type="EMBL" id="SFH87561.1"/>
    </source>
</evidence>
<accession>A0A1I3DM54</accession>
<dbReference type="RefSeq" id="WP_082336176.1">
    <property type="nucleotide sequence ID" value="NZ_FOQK01000007.1"/>
</dbReference>
<proteinExistence type="predicted"/>
<evidence type="ECO:0000313" key="4">
    <source>
        <dbReference type="Proteomes" id="UP000183639"/>
    </source>
</evidence>
<dbReference type="Proteomes" id="UP000183639">
    <property type="component" value="Unassembled WGS sequence"/>
</dbReference>
<organism evidence="3 4">
    <name type="scientific">Selenomonas ruminantium</name>
    <dbReference type="NCBI Taxonomy" id="971"/>
    <lineage>
        <taxon>Bacteria</taxon>
        <taxon>Bacillati</taxon>
        <taxon>Bacillota</taxon>
        <taxon>Negativicutes</taxon>
        <taxon>Selenomonadales</taxon>
        <taxon>Selenomonadaceae</taxon>
        <taxon>Selenomonas</taxon>
    </lineage>
</organism>
<keyword evidence="2" id="KW-0472">Membrane</keyword>
<evidence type="ECO:0008006" key="5">
    <source>
        <dbReference type="Google" id="ProtNLM"/>
    </source>
</evidence>
<evidence type="ECO:0000256" key="1">
    <source>
        <dbReference type="SAM" id="MobiDB-lite"/>
    </source>
</evidence>
<feature type="compositionally biased region" description="Low complexity" evidence="1">
    <location>
        <begin position="108"/>
        <end position="129"/>
    </location>
</feature>
<feature type="compositionally biased region" description="Low complexity" evidence="1">
    <location>
        <begin position="137"/>
        <end position="158"/>
    </location>
</feature>
<dbReference type="OrthoDB" id="1629525at2"/>
<protein>
    <recommendedName>
        <fullName evidence="5">Preprotein translocase subunit SecG</fullName>
    </recommendedName>
</protein>
<reference evidence="3 4" key="1">
    <citation type="submission" date="2016-10" db="EMBL/GenBank/DDBJ databases">
        <authorList>
            <person name="de Groot N.N."/>
        </authorList>
    </citation>
    <scope>NUCLEOTIDE SEQUENCE [LARGE SCALE GENOMIC DNA]</scope>
    <source>
        <strain evidence="3 4">Z108</strain>
    </source>
</reference>
<dbReference type="AlphaFoldDB" id="A0A1I3DM54"/>
<gene>
    <name evidence="3" type="ORF">SAMN04487861_10711</name>
</gene>
<dbReference type="EMBL" id="FOQK01000007">
    <property type="protein sequence ID" value="SFH87561.1"/>
    <property type="molecule type" value="Genomic_DNA"/>
</dbReference>
<name>A0A1I3DM54_SELRU</name>
<keyword evidence="2" id="KW-0812">Transmembrane</keyword>
<feature type="region of interest" description="Disordered" evidence="1">
    <location>
        <begin position="84"/>
        <end position="176"/>
    </location>
</feature>